<sequence>MNDYLAKKYGMSSKTTKKAKKSAKSTASYAIIDEDEFVDKWKAVSSDDDNDSDLLVSVDNSEIANEEKIKRWRPIGDEDEAPQIVQNLSESLDNDPTETPGPKRKRRRSHSSDRKMTSGLSVGLQTADKMKKDMERIEKETKAKLKNMDPSRSGRDAETVYRDKYGKKIDIVAQKAEERRKIEEEEKYMKWGKEDQISKEEELRHKPLAIYKDDKELNEELKAQERWDDPAALFLTKKSKKKESSRPKYQGPPPPPNRFNIPPGYRWDGIDRSNGFEKAYFDKLNTRSALASEAYSWSVIKQIKEVQYPSYV</sequence>
<evidence type="ECO:0000256" key="2">
    <source>
        <dbReference type="SAM" id="MobiDB-lite"/>
    </source>
</evidence>
<dbReference type="OrthoDB" id="6022at2759"/>
<dbReference type="PANTHER" id="PTHR31809:SF0">
    <property type="entry name" value="BUD13 HOMOLOG"/>
    <property type="match status" value="1"/>
</dbReference>
<gene>
    <name evidence="3" type="ORF">F8M41_021370</name>
</gene>
<feature type="region of interest" description="Disordered" evidence="2">
    <location>
        <begin position="68"/>
        <end position="129"/>
    </location>
</feature>
<proteinExistence type="inferred from homology"/>
<dbReference type="Proteomes" id="UP000439903">
    <property type="component" value="Unassembled WGS sequence"/>
</dbReference>
<dbReference type="GO" id="GO:0070274">
    <property type="term" value="C:RES complex"/>
    <property type="evidence" value="ECO:0007669"/>
    <property type="project" value="TreeGrafter"/>
</dbReference>
<dbReference type="GO" id="GO:0000398">
    <property type="term" value="P:mRNA splicing, via spliceosome"/>
    <property type="evidence" value="ECO:0007669"/>
    <property type="project" value="TreeGrafter"/>
</dbReference>
<organism evidence="3 4">
    <name type="scientific">Gigaspora margarita</name>
    <dbReference type="NCBI Taxonomy" id="4874"/>
    <lineage>
        <taxon>Eukaryota</taxon>
        <taxon>Fungi</taxon>
        <taxon>Fungi incertae sedis</taxon>
        <taxon>Mucoromycota</taxon>
        <taxon>Glomeromycotina</taxon>
        <taxon>Glomeromycetes</taxon>
        <taxon>Diversisporales</taxon>
        <taxon>Gigasporaceae</taxon>
        <taxon>Gigaspora</taxon>
    </lineage>
</organism>
<dbReference type="GO" id="GO:0005684">
    <property type="term" value="C:U2-type spliceosomal complex"/>
    <property type="evidence" value="ECO:0007669"/>
    <property type="project" value="TreeGrafter"/>
</dbReference>
<comment type="caution">
    <text evidence="3">The sequence shown here is derived from an EMBL/GenBank/DDBJ whole genome shotgun (WGS) entry which is preliminary data.</text>
</comment>
<reference evidence="3 4" key="1">
    <citation type="journal article" date="2019" name="Environ. Microbiol.">
        <title>At the nexus of three kingdoms: the genome of the mycorrhizal fungus Gigaspora margarita provides insights into plant, endobacterial and fungal interactions.</title>
        <authorList>
            <person name="Venice F."/>
            <person name="Ghignone S."/>
            <person name="Salvioli di Fossalunga A."/>
            <person name="Amselem J."/>
            <person name="Novero M."/>
            <person name="Xianan X."/>
            <person name="Sedzielewska Toro K."/>
            <person name="Morin E."/>
            <person name="Lipzen A."/>
            <person name="Grigoriev I.V."/>
            <person name="Henrissat B."/>
            <person name="Martin F.M."/>
            <person name="Bonfante P."/>
        </authorList>
    </citation>
    <scope>NUCLEOTIDE SEQUENCE [LARGE SCALE GENOMIC DNA]</scope>
    <source>
        <strain evidence="3 4">BEG34</strain>
    </source>
</reference>
<protein>
    <submittedName>
        <fullName evidence="3">Pre-mRNA-splicing factor of RES complex-domain-containing protein</fullName>
    </submittedName>
</protein>
<dbReference type="AlphaFoldDB" id="A0A8H4AGU5"/>
<comment type="similarity">
    <text evidence="1">Belongs to the CWC26 family.</text>
</comment>
<dbReference type="PANTHER" id="PTHR31809">
    <property type="entry name" value="BUD13 HOMOLOG"/>
    <property type="match status" value="1"/>
</dbReference>
<accession>A0A8H4AGU5</accession>
<dbReference type="EMBL" id="WTPW01000623">
    <property type="protein sequence ID" value="KAF0493513.1"/>
    <property type="molecule type" value="Genomic_DNA"/>
</dbReference>
<feature type="region of interest" description="Disordered" evidence="2">
    <location>
        <begin position="1"/>
        <end position="25"/>
    </location>
</feature>
<feature type="region of interest" description="Disordered" evidence="2">
    <location>
        <begin position="234"/>
        <end position="263"/>
    </location>
</feature>
<evidence type="ECO:0000313" key="4">
    <source>
        <dbReference type="Proteomes" id="UP000439903"/>
    </source>
</evidence>
<dbReference type="Pfam" id="PF09736">
    <property type="entry name" value="Bud13"/>
    <property type="match status" value="1"/>
</dbReference>
<dbReference type="InterPro" id="IPR051112">
    <property type="entry name" value="CWC26_splicing_factor"/>
</dbReference>
<keyword evidence="4" id="KW-1185">Reference proteome</keyword>
<dbReference type="InterPro" id="IPR018609">
    <property type="entry name" value="Bud13"/>
</dbReference>
<name>A0A8H4AGU5_GIGMA</name>
<dbReference type="GO" id="GO:0003723">
    <property type="term" value="F:RNA binding"/>
    <property type="evidence" value="ECO:0007669"/>
    <property type="project" value="TreeGrafter"/>
</dbReference>
<evidence type="ECO:0000256" key="1">
    <source>
        <dbReference type="ARBA" id="ARBA00011069"/>
    </source>
</evidence>
<evidence type="ECO:0000313" key="3">
    <source>
        <dbReference type="EMBL" id="KAF0493513.1"/>
    </source>
</evidence>